<organism evidence="2 3">
    <name type="scientific">Ananas comosus</name>
    <name type="common">Pineapple</name>
    <name type="synonym">Ananas ananas</name>
    <dbReference type="NCBI Taxonomy" id="4615"/>
    <lineage>
        <taxon>Eukaryota</taxon>
        <taxon>Viridiplantae</taxon>
        <taxon>Streptophyta</taxon>
        <taxon>Embryophyta</taxon>
        <taxon>Tracheophyta</taxon>
        <taxon>Spermatophyta</taxon>
        <taxon>Magnoliopsida</taxon>
        <taxon>Liliopsida</taxon>
        <taxon>Poales</taxon>
        <taxon>Bromeliaceae</taxon>
        <taxon>Bromelioideae</taxon>
        <taxon>Ananas</taxon>
    </lineage>
</organism>
<dbReference type="EMBL" id="LSRQ01002076">
    <property type="protein sequence ID" value="OAY75515.1"/>
    <property type="molecule type" value="Genomic_DNA"/>
</dbReference>
<dbReference type="InterPro" id="IPR026960">
    <property type="entry name" value="RVT-Znf"/>
</dbReference>
<dbReference type="Pfam" id="PF13966">
    <property type="entry name" value="zf-RVT"/>
    <property type="match status" value="1"/>
</dbReference>
<dbReference type="Proteomes" id="UP000092600">
    <property type="component" value="Unassembled WGS sequence"/>
</dbReference>
<feature type="domain" description="Reverse transcriptase zinc-binding" evidence="1">
    <location>
        <begin position="117"/>
        <end position="153"/>
    </location>
</feature>
<sequence length="154" mass="17417">MIFSNGESPTNWVMRALLTFGWITGVGKPPYNCIPRDLCYDESQTTKGKGLLQKILGVETAISPGLRSNLSALRERVCRYKVVQRPDTILRRWCSNEHFSIRSVYTMLSDGGIRDALLKKRPLTADNLVKRGWTGDTACVLCRSHEETVDHLFT</sequence>
<accession>A0A199VFE8</accession>
<evidence type="ECO:0000313" key="2">
    <source>
        <dbReference type="EMBL" id="OAY75515.1"/>
    </source>
</evidence>
<evidence type="ECO:0000313" key="3">
    <source>
        <dbReference type="Proteomes" id="UP000092600"/>
    </source>
</evidence>
<proteinExistence type="predicted"/>
<name>A0A199VFE8_ANACO</name>
<protein>
    <recommendedName>
        <fullName evidence="1">Reverse transcriptase zinc-binding domain-containing protein</fullName>
    </recommendedName>
</protein>
<evidence type="ECO:0000259" key="1">
    <source>
        <dbReference type="Pfam" id="PF13966"/>
    </source>
</evidence>
<gene>
    <name evidence="2" type="ORF">ACMD2_08023</name>
</gene>
<comment type="caution">
    <text evidence="2">The sequence shown here is derived from an EMBL/GenBank/DDBJ whole genome shotgun (WGS) entry which is preliminary data.</text>
</comment>
<dbReference type="AlphaFoldDB" id="A0A199VFE8"/>
<reference evidence="2 3" key="1">
    <citation type="journal article" date="2016" name="DNA Res.">
        <title>The draft genome of MD-2 pineapple using hybrid error correction of long reads.</title>
        <authorList>
            <person name="Redwan R.M."/>
            <person name="Saidin A."/>
            <person name="Kumar S.V."/>
        </authorList>
    </citation>
    <scope>NUCLEOTIDE SEQUENCE [LARGE SCALE GENOMIC DNA]</scope>
    <source>
        <strain evidence="3">cv. MD2</strain>
        <tissue evidence="2">Leaf</tissue>
    </source>
</reference>